<feature type="compositionally biased region" description="Basic and acidic residues" evidence="1">
    <location>
        <begin position="38"/>
        <end position="54"/>
    </location>
</feature>
<name>W7DSK7_9LIST</name>
<feature type="region of interest" description="Disordered" evidence="1">
    <location>
        <begin position="1"/>
        <end position="54"/>
    </location>
</feature>
<evidence type="ECO:0000313" key="3">
    <source>
        <dbReference type="Proteomes" id="UP000019241"/>
    </source>
</evidence>
<dbReference type="Proteomes" id="UP000019241">
    <property type="component" value="Unassembled WGS sequence"/>
</dbReference>
<evidence type="ECO:0000256" key="1">
    <source>
        <dbReference type="SAM" id="MobiDB-lite"/>
    </source>
</evidence>
<gene>
    <name evidence="2" type="ORF">MCOL2_09831</name>
</gene>
<protein>
    <submittedName>
        <fullName evidence="2">Uncharacterized protein</fullName>
    </submittedName>
</protein>
<organism evidence="2 3">
    <name type="scientific">Listeria fleischmannii FSL S10-1203</name>
    <dbReference type="NCBI Taxonomy" id="1265822"/>
    <lineage>
        <taxon>Bacteria</taxon>
        <taxon>Bacillati</taxon>
        <taxon>Bacillota</taxon>
        <taxon>Bacilli</taxon>
        <taxon>Bacillales</taxon>
        <taxon>Listeriaceae</taxon>
        <taxon>Listeria</taxon>
    </lineage>
</organism>
<proteinExistence type="predicted"/>
<dbReference type="AlphaFoldDB" id="W7DSK7"/>
<evidence type="ECO:0000313" key="2">
    <source>
        <dbReference type="EMBL" id="EUJ54374.1"/>
    </source>
</evidence>
<reference evidence="2 3" key="1">
    <citation type="submission" date="2012-12" db="EMBL/GenBank/DDBJ databases">
        <title>Novel taxa of Listeriaceae from agricultural environments in the United States.</title>
        <authorList>
            <person name="den Bakker H.C."/>
            <person name="Allred A."/>
            <person name="Warchocki S."/>
            <person name="Wright E.M."/>
            <person name="Burrell A."/>
            <person name="Nightingale K.K."/>
            <person name="Kephart D."/>
            <person name="Wiedmann M."/>
        </authorList>
    </citation>
    <scope>NUCLEOTIDE SEQUENCE [LARGE SCALE GENOMIC DNA]</scope>
    <source>
        <strain evidence="2 3">FSL S10-1203</strain>
    </source>
</reference>
<comment type="caution">
    <text evidence="2">The sequence shown here is derived from an EMBL/GenBank/DDBJ whole genome shotgun (WGS) entry which is preliminary data.</text>
</comment>
<dbReference type="PATRIC" id="fig|1265822.4.peg.1996"/>
<sequence>MARKKRDKRDYTPSDDYNNDFLQTEDEFNNEPPMLSRSDSRKKTEKKDFSNTRY</sequence>
<accession>W7DSK7</accession>
<dbReference type="EMBL" id="AODM01000036">
    <property type="protein sequence ID" value="EUJ54374.1"/>
    <property type="molecule type" value="Genomic_DNA"/>
</dbReference>